<keyword evidence="13" id="KW-0275">Fatty acid biosynthesis</keyword>
<dbReference type="GO" id="GO:0080132">
    <property type="term" value="F:fatty acid 2-hydroxylase activity"/>
    <property type="evidence" value="ECO:0007669"/>
    <property type="project" value="InterPro"/>
</dbReference>
<evidence type="ECO:0000256" key="10">
    <source>
        <dbReference type="ARBA" id="ARBA00023002"/>
    </source>
</evidence>
<dbReference type="AlphaFoldDB" id="A0A940SKS7"/>
<feature type="transmembrane region" description="Helical" evidence="14">
    <location>
        <begin position="12"/>
        <end position="29"/>
    </location>
</feature>
<keyword evidence="10" id="KW-0560">Oxidoreductase</keyword>
<keyword evidence="5" id="KW-0479">Metal-binding</keyword>
<evidence type="ECO:0000259" key="15">
    <source>
        <dbReference type="Pfam" id="PF04116"/>
    </source>
</evidence>
<comment type="subcellular location">
    <subcellularLocation>
        <location evidence="2">Endoplasmic reticulum membrane</location>
        <topology evidence="2">Multi-pass membrane protein</topology>
    </subcellularLocation>
</comment>
<dbReference type="GO" id="GO:0016020">
    <property type="term" value="C:membrane"/>
    <property type="evidence" value="ECO:0007669"/>
    <property type="project" value="InterPro"/>
</dbReference>
<keyword evidence="6" id="KW-0256">Endoplasmic reticulum</keyword>
<evidence type="ECO:0000313" key="16">
    <source>
        <dbReference type="EMBL" id="MBP0726334.1"/>
    </source>
</evidence>
<name>A0A940SKS7_9BACI</name>
<evidence type="ECO:0000256" key="11">
    <source>
        <dbReference type="ARBA" id="ARBA00023098"/>
    </source>
</evidence>
<evidence type="ECO:0000256" key="1">
    <source>
        <dbReference type="ARBA" id="ARBA00001947"/>
    </source>
</evidence>
<protein>
    <submittedName>
        <fullName evidence="16">Sterol desaturase family protein</fullName>
    </submittedName>
</protein>
<evidence type="ECO:0000256" key="5">
    <source>
        <dbReference type="ARBA" id="ARBA00022723"/>
    </source>
</evidence>
<keyword evidence="8" id="KW-0862">Zinc</keyword>
<dbReference type="PANTHER" id="PTHR12863">
    <property type="entry name" value="FATTY ACID HYDROXYLASE"/>
    <property type="match status" value="1"/>
</dbReference>
<evidence type="ECO:0000256" key="13">
    <source>
        <dbReference type="ARBA" id="ARBA00023160"/>
    </source>
</evidence>
<keyword evidence="4 14" id="KW-0812">Transmembrane</keyword>
<feature type="transmembrane region" description="Helical" evidence="14">
    <location>
        <begin position="116"/>
        <end position="135"/>
    </location>
</feature>
<organism evidence="16 17">
    <name type="scientific">Gottfriedia endophytica</name>
    <dbReference type="NCBI Taxonomy" id="2820819"/>
    <lineage>
        <taxon>Bacteria</taxon>
        <taxon>Bacillati</taxon>
        <taxon>Bacillota</taxon>
        <taxon>Bacilli</taxon>
        <taxon>Bacillales</taxon>
        <taxon>Bacillaceae</taxon>
        <taxon>Gottfriedia</taxon>
    </lineage>
</organism>
<feature type="transmembrane region" description="Helical" evidence="14">
    <location>
        <begin position="35"/>
        <end position="54"/>
    </location>
</feature>
<comment type="caution">
    <text evidence="16">The sequence shown here is derived from an EMBL/GenBank/DDBJ whole genome shotgun (WGS) entry which is preliminary data.</text>
</comment>
<evidence type="ECO:0000313" key="17">
    <source>
        <dbReference type="Proteomes" id="UP000682134"/>
    </source>
</evidence>
<keyword evidence="17" id="KW-1185">Reference proteome</keyword>
<dbReference type="Pfam" id="PF04116">
    <property type="entry name" value="FA_hydroxylase"/>
    <property type="match status" value="1"/>
</dbReference>
<dbReference type="PANTHER" id="PTHR12863:SF1">
    <property type="entry name" value="FATTY ACID 2-HYDROXYLASE"/>
    <property type="match status" value="1"/>
</dbReference>
<dbReference type="EMBL" id="JAGIYQ010000010">
    <property type="protein sequence ID" value="MBP0726334.1"/>
    <property type="molecule type" value="Genomic_DNA"/>
</dbReference>
<evidence type="ECO:0000256" key="7">
    <source>
        <dbReference type="ARBA" id="ARBA00022832"/>
    </source>
</evidence>
<accession>A0A940SKS7</accession>
<keyword evidence="7" id="KW-0276">Fatty acid metabolism</keyword>
<feature type="domain" description="Fatty acid hydroxylase" evidence="15">
    <location>
        <begin position="43"/>
        <end position="183"/>
    </location>
</feature>
<evidence type="ECO:0000256" key="14">
    <source>
        <dbReference type="SAM" id="Phobius"/>
    </source>
</evidence>
<dbReference type="GO" id="GO:0006633">
    <property type="term" value="P:fatty acid biosynthetic process"/>
    <property type="evidence" value="ECO:0007669"/>
    <property type="project" value="UniProtKB-KW"/>
</dbReference>
<dbReference type="Proteomes" id="UP000682134">
    <property type="component" value="Unassembled WGS sequence"/>
</dbReference>
<gene>
    <name evidence="16" type="ORF">J5Y03_14325</name>
</gene>
<evidence type="ECO:0000256" key="2">
    <source>
        <dbReference type="ARBA" id="ARBA00004477"/>
    </source>
</evidence>
<dbReference type="InterPro" id="IPR014430">
    <property type="entry name" value="Scs7"/>
</dbReference>
<dbReference type="GO" id="GO:0005506">
    <property type="term" value="F:iron ion binding"/>
    <property type="evidence" value="ECO:0007669"/>
    <property type="project" value="InterPro"/>
</dbReference>
<feature type="transmembrane region" description="Helical" evidence="14">
    <location>
        <begin position="90"/>
        <end position="110"/>
    </location>
</feature>
<proteinExistence type="predicted"/>
<evidence type="ECO:0000256" key="6">
    <source>
        <dbReference type="ARBA" id="ARBA00022824"/>
    </source>
</evidence>
<keyword evidence="11" id="KW-0443">Lipid metabolism</keyword>
<evidence type="ECO:0000256" key="12">
    <source>
        <dbReference type="ARBA" id="ARBA00023136"/>
    </source>
</evidence>
<evidence type="ECO:0000256" key="4">
    <source>
        <dbReference type="ARBA" id="ARBA00022692"/>
    </source>
</evidence>
<evidence type="ECO:0000256" key="9">
    <source>
        <dbReference type="ARBA" id="ARBA00022989"/>
    </source>
</evidence>
<keyword evidence="9 14" id="KW-1133">Transmembrane helix</keyword>
<dbReference type="RefSeq" id="WP_209406675.1">
    <property type="nucleotide sequence ID" value="NZ_JAGIYQ010000010.1"/>
</dbReference>
<reference evidence="16" key="1">
    <citation type="submission" date="2021-04" db="EMBL/GenBank/DDBJ databases">
        <title>Genome seq and assembly of Bacillus sp.</title>
        <authorList>
            <person name="Chhetri G."/>
        </authorList>
    </citation>
    <scope>NUCLEOTIDE SEQUENCE</scope>
    <source>
        <strain evidence="16">RG28</strain>
    </source>
</reference>
<keyword evidence="12 14" id="KW-0472">Membrane</keyword>
<comment type="cofactor">
    <cofactor evidence="1">
        <name>Zn(2+)</name>
        <dbReference type="ChEBI" id="CHEBI:29105"/>
    </cofactor>
</comment>
<sequence>MSKLYRDFFLHFDIAFMIILAVALTSSMFLFGGQWIHFLFFGIGLLTFAFFEYMTHRFVFHMKPPKNKFLLKAIKRLHYDHHLEPDDLKLLFLPLWYSFPNLLILCGIFYLIYSNLLAMVAFSIGTIVMLLAYEWKHYIAHKPIKPKSKFGRWLKKTHILHHFKNENYWFGVSNPLFDYVFGTIKDEKQIETSATAKYLENR</sequence>
<evidence type="ECO:0000256" key="3">
    <source>
        <dbReference type="ARBA" id="ARBA00022516"/>
    </source>
</evidence>
<evidence type="ECO:0000256" key="8">
    <source>
        <dbReference type="ARBA" id="ARBA00022833"/>
    </source>
</evidence>
<dbReference type="InterPro" id="IPR006694">
    <property type="entry name" value="Fatty_acid_hydroxylase"/>
</dbReference>
<keyword evidence="3" id="KW-0444">Lipid biosynthesis</keyword>